<gene>
    <name evidence="2" type="ORF">HMPREF9290_0213</name>
</gene>
<dbReference type="STRING" id="879305.HMPREF9290_0213"/>
<feature type="domain" description="PSP1 C-terminal" evidence="1">
    <location>
        <begin position="60"/>
        <end position="145"/>
    </location>
</feature>
<dbReference type="GO" id="GO:0005737">
    <property type="term" value="C:cytoplasm"/>
    <property type="evidence" value="ECO:0007669"/>
    <property type="project" value="TreeGrafter"/>
</dbReference>
<sequence length="270" mass="31170">MKVVGVRFRQAGKIYYFDYCGMDFDYKDLAVVETSNGVEIAEVALTDVIVDENNFKEKLLPVIRKATIDDIYYHKKNEQDAKAAIDVCQQKSEEHGLNMKIIDAKFTFDRSKITFYFKSEKRVDFRSLVKDLAAIYRNRIELRQVGVRDHAKMIEHYGSCGQKCCCGRFLNDFKPLSIKMAKDQDITLDPSKISGICGRLMCCLSYEEECYKQAKKNMPKEGQKVNTCDGVGMVLDNDYVRECCKVRVKLKDSDSNEEIEKSYSNDELEY</sequence>
<dbReference type="NCBIfam" id="NF041131">
    <property type="entry name" value="RicT_YaaT_fam"/>
    <property type="match status" value="1"/>
</dbReference>
<dbReference type="PANTHER" id="PTHR43830">
    <property type="entry name" value="PROTEIN PSP1"/>
    <property type="match status" value="1"/>
</dbReference>
<dbReference type="PATRIC" id="fig|879305.3.peg.1205"/>
<name>F0GWM2_9FIRM</name>
<dbReference type="Pfam" id="PF04468">
    <property type="entry name" value="PSP1"/>
    <property type="match status" value="1"/>
</dbReference>
<evidence type="ECO:0000313" key="3">
    <source>
        <dbReference type="Proteomes" id="UP000005286"/>
    </source>
</evidence>
<reference evidence="2 3" key="1">
    <citation type="submission" date="2011-01" db="EMBL/GenBank/DDBJ databases">
        <authorList>
            <person name="Durkin A.S."/>
            <person name="Madupu R."/>
            <person name="Torralba M."/>
            <person name="Gillis M."/>
            <person name="Methe B."/>
            <person name="Sutton G."/>
            <person name="Nelson K.E."/>
        </authorList>
    </citation>
    <scope>NUCLEOTIDE SEQUENCE [LARGE SCALE GENOMIC DNA]</scope>
    <source>
        <strain evidence="2 3">ACS-065-V-Col13</strain>
    </source>
</reference>
<evidence type="ECO:0000313" key="2">
    <source>
        <dbReference type="EMBL" id="EGC81812.1"/>
    </source>
</evidence>
<organism evidence="2 3">
    <name type="scientific">Anaerococcus prevotii ACS-065-V-Col13</name>
    <dbReference type="NCBI Taxonomy" id="879305"/>
    <lineage>
        <taxon>Bacteria</taxon>
        <taxon>Bacillati</taxon>
        <taxon>Bacillota</taxon>
        <taxon>Tissierellia</taxon>
        <taxon>Tissierellales</taxon>
        <taxon>Peptoniphilaceae</taxon>
        <taxon>Anaerococcus</taxon>
    </lineage>
</organism>
<proteinExistence type="predicted"/>
<protein>
    <submittedName>
        <fullName evidence="2">PSP1 C-terminal domain protein</fullName>
    </submittedName>
</protein>
<dbReference type="PANTHER" id="PTHR43830:SF3">
    <property type="entry name" value="PROTEIN PSP1"/>
    <property type="match status" value="1"/>
</dbReference>
<evidence type="ECO:0000259" key="1">
    <source>
        <dbReference type="PROSITE" id="PS51411"/>
    </source>
</evidence>
<dbReference type="InterPro" id="IPR047767">
    <property type="entry name" value="PSP1-like"/>
</dbReference>
<dbReference type="PROSITE" id="PS51411">
    <property type="entry name" value="PSP1_C"/>
    <property type="match status" value="1"/>
</dbReference>
<dbReference type="Proteomes" id="UP000005286">
    <property type="component" value="Unassembled WGS sequence"/>
</dbReference>
<dbReference type="InterPro" id="IPR007557">
    <property type="entry name" value="PSP1_C"/>
</dbReference>
<dbReference type="AlphaFoldDB" id="F0GWM2"/>
<dbReference type="EMBL" id="AEXM01000027">
    <property type="protein sequence ID" value="EGC81812.1"/>
    <property type="molecule type" value="Genomic_DNA"/>
</dbReference>
<keyword evidence="3" id="KW-1185">Reference proteome</keyword>
<dbReference type="RefSeq" id="WP_004835109.1">
    <property type="nucleotide sequence ID" value="NZ_AEXM01000027.1"/>
</dbReference>
<comment type="caution">
    <text evidence="2">The sequence shown here is derived from an EMBL/GenBank/DDBJ whole genome shotgun (WGS) entry which is preliminary data.</text>
</comment>
<accession>F0GWM2</accession>
<dbReference type="eggNOG" id="COG1774">
    <property type="taxonomic scope" value="Bacteria"/>
</dbReference>